<keyword evidence="9" id="KW-1185">Reference proteome</keyword>
<dbReference type="PRINTS" id="PR01100">
    <property type="entry name" value="SHIKIMTKNASE"/>
</dbReference>
<keyword evidence="6 7" id="KW-0057">Aromatic amino acid biosynthesis</keyword>
<dbReference type="InterPro" id="IPR000623">
    <property type="entry name" value="Shikimate_kinase/TSH1"/>
</dbReference>
<dbReference type="GO" id="GO:0008652">
    <property type="term" value="P:amino acid biosynthetic process"/>
    <property type="evidence" value="ECO:0007669"/>
    <property type="project" value="UniProtKB-KW"/>
</dbReference>
<dbReference type="EC" id="2.7.1.71" evidence="7"/>
<dbReference type="HAMAP" id="MF_00109">
    <property type="entry name" value="Shikimate_kinase"/>
    <property type="match status" value="1"/>
</dbReference>
<keyword evidence="7" id="KW-0963">Cytoplasm</keyword>
<evidence type="ECO:0000256" key="3">
    <source>
        <dbReference type="ARBA" id="ARBA00022741"/>
    </source>
</evidence>
<evidence type="ECO:0000313" key="8">
    <source>
        <dbReference type="EMBL" id="RXK17022.1"/>
    </source>
</evidence>
<evidence type="ECO:0000313" key="9">
    <source>
        <dbReference type="Proteomes" id="UP000290092"/>
    </source>
</evidence>
<dbReference type="PANTHER" id="PTHR21087:SF16">
    <property type="entry name" value="SHIKIMATE KINASE 1, CHLOROPLASTIC"/>
    <property type="match status" value="1"/>
</dbReference>
<comment type="pathway">
    <text evidence="7">Metabolic intermediate biosynthesis; chorismate biosynthesis; chorismate from D-erythrose 4-phosphate and phosphoenolpyruvate: step 5/7.</text>
</comment>
<feature type="binding site" evidence="7">
    <location>
        <position position="71"/>
    </location>
    <ligand>
        <name>substrate</name>
    </ligand>
</feature>
<dbReference type="GO" id="GO:0004765">
    <property type="term" value="F:shikimate kinase activity"/>
    <property type="evidence" value="ECO:0007669"/>
    <property type="project" value="UniProtKB-UniRule"/>
</dbReference>
<evidence type="ECO:0000256" key="1">
    <source>
        <dbReference type="ARBA" id="ARBA00022605"/>
    </source>
</evidence>
<feature type="binding site" evidence="7">
    <location>
        <position position="112"/>
    </location>
    <ligand>
        <name>ATP</name>
        <dbReference type="ChEBI" id="CHEBI:30616"/>
    </ligand>
</feature>
<evidence type="ECO:0000256" key="6">
    <source>
        <dbReference type="ARBA" id="ARBA00023141"/>
    </source>
</evidence>
<evidence type="ECO:0000256" key="5">
    <source>
        <dbReference type="ARBA" id="ARBA00022840"/>
    </source>
</evidence>
<dbReference type="GO" id="GO:0005829">
    <property type="term" value="C:cytosol"/>
    <property type="evidence" value="ECO:0007669"/>
    <property type="project" value="TreeGrafter"/>
</dbReference>
<accession>A0AAX2AKK3</accession>
<dbReference type="GO" id="GO:0009073">
    <property type="term" value="P:aromatic amino acid family biosynthetic process"/>
    <property type="evidence" value="ECO:0007669"/>
    <property type="project" value="UniProtKB-KW"/>
</dbReference>
<comment type="caution">
    <text evidence="7">Lacks conserved residue(s) required for the propagation of feature annotation.</text>
</comment>
<feature type="binding site" evidence="7">
    <location>
        <position position="145"/>
    </location>
    <ligand>
        <name>ATP</name>
        <dbReference type="ChEBI" id="CHEBI:30616"/>
    </ligand>
</feature>
<dbReference type="GO" id="GO:0009423">
    <property type="term" value="P:chorismate biosynthetic process"/>
    <property type="evidence" value="ECO:0007669"/>
    <property type="project" value="UniProtKB-UniRule"/>
</dbReference>
<evidence type="ECO:0000256" key="2">
    <source>
        <dbReference type="ARBA" id="ARBA00022679"/>
    </source>
</evidence>
<keyword evidence="3 7" id="KW-0547">Nucleotide-binding</keyword>
<comment type="cofactor">
    <cofactor evidence="7">
        <name>Mg(2+)</name>
        <dbReference type="ChEBI" id="CHEBI:18420"/>
    </cofactor>
    <text evidence="7">Binds 1 Mg(2+) ion per subunit.</text>
</comment>
<dbReference type="GO" id="GO:0000287">
    <property type="term" value="F:magnesium ion binding"/>
    <property type="evidence" value="ECO:0007669"/>
    <property type="project" value="UniProtKB-UniRule"/>
</dbReference>
<name>A0AAX2AKK3_9BACT</name>
<feature type="binding site" evidence="7">
    <location>
        <begin position="2"/>
        <end position="7"/>
    </location>
    <ligand>
        <name>ATP</name>
        <dbReference type="ChEBI" id="CHEBI:30616"/>
    </ligand>
</feature>
<comment type="caution">
    <text evidence="8">The sequence shown here is derived from an EMBL/GenBank/DDBJ whole genome shotgun (WGS) entry which is preliminary data.</text>
</comment>
<dbReference type="AlphaFoldDB" id="A0AAX2AKK3"/>
<dbReference type="InterPro" id="IPR027417">
    <property type="entry name" value="P-loop_NTPase"/>
</dbReference>
<keyword evidence="1 7" id="KW-0028">Amino-acid biosynthesis</keyword>
<evidence type="ECO:0000256" key="4">
    <source>
        <dbReference type="ARBA" id="ARBA00022777"/>
    </source>
</evidence>
<dbReference type="EMBL" id="NXID01000002">
    <property type="protein sequence ID" value="RXK17022.1"/>
    <property type="molecule type" value="Genomic_DNA"/>
</dbReference>
<dbReference type="Proteomes" id="UP000290092">
    <property type="component" value="Unassembled WGS sequence"/>
</dbReference>
<proteinExistence type="inferred from homology"/>
<feature type="binding site" evidence="7">
    <location>
        <position position="48"/>
    </location>
    <ligand>
        <name>substrate</name>
    </ligand>
</feature>
<comment type="subcellular location">
    <subcellularLocation>
        <location evidence="7">Cytoplasm</location>
    </subcellularLocation>
</comment>
<feature type="binding site" evidence="7">
    <location>
        <position position="128"/>
    </location>
    <ligand>
        <name>substrate</name>
    </ligand>
</feature>
<comment type="subunit">
    <text evidence="7">Monomer.</text>
</comment>
<dbReference type="Pfam" id="PF01202">
    <property type="entry name" value="SKI"/>
    <property type="match status" value="1"/>
</dbReference>
<comment type="similarity">
    <text evidence="7">Belongs to the shikimate kinase family.</text>
</comment>
<reference evidence="8 9" key="1">
    <citation type="submission" date="2017-09" db="EMBL/GenBank/DDBJ databases">
        <title>Genomics of the genus Arcobacter.</title>
        <authorList>
            <person name="Perez-Cataluna A."/>
            <person name="Figueras M.J."/>
            <person name="Salas-Masso N."/>
        </authorList>
    </citation>
    <scope>NUCLEOTIDE SEQUENCE [LARGE SCALE GENOMIC DNA]</scope>
    <source>
        <strain evidence="8 9">CECT 7386</strain>
    </source>
</reference>
<comment type="catalytic activity">
    <reaction evidence="7">
        <text>shikimate + ATP = 3-phosphoshikimate + ADP + H(+)</text>
        <dbReference type="Rhea" id="RHEA:13121"/>
        <dbReference type="ChEBI" id="CHEBI:15378"/>
        <dbReference type="ChEBI" id="CHEBI:30616"/>
        <dbReference type="ChEBI" id="CHEBI:36208"/>
        <dbReference type="ChEBI" id="CHEBI:145989"/>
        <dbReference type="ChEBI" id="CHEBI:456216"/>
        <dbReference type="EC" id="2.7.1.71"/>
    </reaction>
</comment>
<comment type="function">
    <text evidence="7">Catalyzes the specific phosphorylation of the 3-hydroxyl group of shikimic acid using ATP as a cosubstrate.</text>
</comment>
<organism evidence="8 9">
    <name type="scientific">Malaciobacter mytili LMG 24559</name>
    <dbReference type="NCBI Taxonomy" id="1032238"/>
    <lineage>
        <taxon>Bacteria</taxon>
        <taxon>Pseudomonadati</taxon>
        <taxon>Campylobacterota</taxon>
        <taxon>Epsilonproteobacteria</taxon>
        <taxon>Campylobacterales</taxon>
        <taxon>Arcobacteraceae</taxon>
        <taxon>Malaciobacter</taxon>
    </lineage>
</organism>
<dbReference type="GO" id="GO:0005524">
    <property type="term" value="F:ATP binding"/>
    <property type="evidence" value="ECO:0007669"/>
    <property type="project" value="UniProtKB-UniRule"/>
</dbReference>
<sequence>MGVGKGTVARALVKNSTLFSIDTDDLIESIESRKIKKIFETDGEAYFRALEKRCALWLENSVNNTIISTGGGFYKQENLQKIGKVIYLKSSFEGILERIRNSENAEKKFKKRPLLKNLEEAKKLYDLRAREYEAVANVVINVENRDILDIVNEILEVI</sequence>
<keyword evidence="7" id="KW-0479">Metal-binding</keyword>
<feature type="binding site" evidence="7">
    <location>
        <position position="24"/>
    </location>
    <ligand>
        <name>substrate</name>
    </ligand>
</feature>
<keyword evidence="7" id="KW-0460">Magnesium</keyword>
<keyword evidence="2 7" id="KW-0808">Transferase</keyword>
<evidence type="ECO:0000256" key="7">
    <source>
        <dbReference type="HAMAP-Rule" id="MF_00109"/>
    </source>
</evidence>
<dbReference type="Gene3D" id="3.40.50.300">
    <property type="entry name" value="P-loop containing nucleotide triphosphate hydrolases"/>
    <property type="match status" value="1"/>
</dbReference>
<protein>
    <recommendedName>
        <fullName evidence="7">Shikimate kinase</fullName>
        <shortName evidence="7">SK</shortName>
        <ecNumber evidence="7">2.7.1.71</ecNumber>
    </recommendedName>
</protein>
<keyword evidence="5 7" id="KW-0067">ATP-binding</keyword>
<gene>
    <name evidence="7" type="primary">aroK</name>
    <name evidence="8" type="ORF">CP985_00690</name>
</gene>
<keyword evidence="4 7" id="KW-0418">Kinase</keyword>
<dbReference type="InterPro" id="IPR031322">
    <property type="entry name" value="Shikimate/glucono_kinase"/>
</dbReference>
<dbReference type="SUPFAM" id="SSF52540">
    <property type="entry name" value="P-loop containing nucleoside triphosphate hydrolases"/>
    <property type="match status" value="1"/>
</dbReference>
<dbReference type="PANTHER" id="PTHR21087">
    <property type="entry name" value="SHIKIMATE KINASE"/>
    <property type="match status" value="1"/>
</dbReference>